<organism evidence="9 10">
    <name type="scientific">Vagococcus fluvialis</name>
    <dbReference type="NCBI Taxonomy" id="2738"/>
    <lineage>
        <taxon>Bacteria</taxon>
        <taxon>Bacillati</taxon>
        <taxon>Bacillota</taxon>
        <taxon>Bacilli</taxon>
        <taxon>Lactobacillales</taxon>
        <taxon>Enterococcaceae</taxon>
        <taxon>Vagococcus</taxon>
    </lineage>
</organism>
<dbReference type="NCBIfam" id="TIGR01396">
    <property type="entry name" value="FlgB"/>
    <property type="match status" value="1"/>
</dbReference>
<dbReference type="PANTHER" id="PTHR30435:SF12">
    <property type="entry name" value="FLAGELLAR BASAL BODY ROD PROTEIN FLGB"/>
    <property type="match status" value="1"/>
</dbReference>
<keyword evidence="4 6" id="KW-0975">Bacterial flagellum</keyword>
<accession>A0A369ATE0</accession>
<keyword evidence="10" id="KW-1185">Reference proteome</keyword>
<evidence type="ECO:0000313" key="8">
    <source>
        <dbReference type="EMBL" id="NKC68278.1"/>
    </source>
</evidence>
<dbReference type="GO" id="GO:0030694">
    <property type="term" value="C:bacterial-type flagellum basal body, rod"/>
    <property type="evidence" value="ECO:0007669"/>
    <property type="project" value="InterPro"/>
</dbReference>
<proteinExistence type="inferred from homology"/>
<dbReference type="RefSeq" id="WP_114290156.1">
    <property type="nucleotide sequence ID" value="NZ_CP081470.1"/>
</dbReference>
<dbReference type="EMBL" id="JAAVMB010000010">
    <property type="protein sequence ID" value="NKC68278.1"/>
    <property type="molecule type" value="Genomic_DNA"/>
</dbReference>
<reference evidence="8 11" key="2">
    <citation type="submission" date="2020-03" db="EMBL/GenBank/DDBJ databases">
        <title>Bacterial samples isolated from urine from healthy bovine heifers (Gyr breed).</title>
        <authorList>
            <person name="Giannattasio-Ferraz S."/>
            <person name="Maskeri L."/>
            <person name="Penido A."/>
            <person name="Barbosa-Stancioli E.F."/>
            <person name="Putonti C."/>
        </authorList>
    </citation>
    <scope>NUCLEOTIDE SEQUENCE [LARGE SCALE GENOMIC DNA]</scope>
    <source>
        <strain evidence="8 11">UFMG-H7</strain>
    </source>
</reference>
<comment type="caution">
    <text evidence="9">The sequence shown here is derived from an EMBL/GenBank/DDBJ whole genome shotgun (WGS) entry which is preliminary data.</text>
</comment>
<keyword evidence="9" id="KW-0966">Cell projection</keyword>
<evidence type="ECO:0000256" key="2">
    <source>
        <dbReference type="ARBA" id="ARBA00009677"/>
    </source>
</evidence>
<dbReference type="PROSITE" id="PS00588">
    <property type="entry name" value="FLAGELLA_BB_ROD"/>
    <property type="match status" value="1"/>
</dbReference>
<comment type="subcellular location">
    <subcellularLocation>
        <location evidence="1 6">Bacterial flagellum basal body</location>
    </subcellularLocation>
</comment>
<evidence type="ECO:0000313" key="11">
    <source>
        <dbReference type="Proteomes" id="UP000521358"/>
    </source>
</evidence>
<evidence type="ECO:0000313" key="9">
    <source>
        <dbReference type="EMBL" id="RSU00756.1"/>
    </source>
</evidence>
<dbReference type="EMBL" id="NGJX01000011">
    <property type="protein sequence ID" value="RSU00756.1"/>
    <property type="molecule type" value="Genomic_DNA"/>
</dbReference>
<dbReference type="GO" id="GO:0071978">
    <property type="term" value="P:bacterial-type flagellum-dependent swarming motility"/>
    <property type="evidence" value="ECO:0007669"/>
    <property type="project" value="TreeGrafter"/>
</dbReference>
<reference evidence="9 10" key="1">
    <citation type="submission" date="2017-05" db="EMBL/GenBank/DDBJ databases">
        <title>Vagococcus spp. assemblies.</title>
        <authorList>
            <person name="Gulvik C.A."/>
        </authorList>
    </citation>
    <scope>NUCLEOTIDE SEQUENCE [LARGE SCALE GENOMIC DNA]</scope>
    <source>
        <strain evidence="9 10">NCFB 2497</strain>
    </source>
</reference>
<dbReference type="PIRSF" id="PIRSF002889">
    <property type="entry name" value="Rod_FlgB"/>
    <property type="match status" value="1"/>
</dbReference>
<dbReference type="Pfam" id="PF00460">
    <property type="entry name" value="Flg_bb_rod"/>
    <property type="match status" value="1"/>
</dbReference>
<dbReference type="Proteomes" id="UP000521358">
    <property type="component" value="Unassembled WGS sequence"/>
</dbReference>
<keyword evidence="9" id="KW-0282">Flagellum</keyword>
<evidence type="ECO:0000259" key="7">
    <source>
        <dbReference type="Pfam" id="PF00460"/>
    </source>
</evidence>
<protein>
    <recommendedName>
        <fullName evidence="3 6">Flagellar basal body rod protein FlgB</fullName>
    </recommendedName>
</protein>
<evidence type="ECO:0000256" key="3">
    <source>
        <dbReference type="ARBA" id="ARBA00014376"/>
    </source>
</evidence>
<evidence type="ECO:0000256" key="4">
    <source>
        <dbReference type="ARBA" id="ARBA00023143"/>
    </source>
</evidence>
<evidence type="ECO:0000256" key="5">
    <source>
        <dbReference type="ARBA" id="ARBA00024934"/>
    </source>
</evidence>
<dbReference type="InterPro" id="IPR019776">
    <property type="entry name" value="Flagellar_basal_body_rod_CS"/>
</dbReference>
<dbReference type="PANTHER" id="PTHR30435">
    <property type="entry name" value="FLAGELLAR PROTEIN"/>
    <property type="match status" value="1"/>
</dbReference>
<dbReference type="OrthoDB" id="9792068at2"/>
<evidence type="ECO:0000256" key="6">
    <source>
        <dbReference type="PIRNR" id="PIRNR002889"/>
    </source>
</evidence>
<evidence type="ECO:0000313" key="10">
    <source>
        <dbReference type="Proteomes" id="UP000288197"/>
    </source>
</evidence>
<dbReference type="Proteomes" id="UP000288197">
    <property type="component" value="Unassembled WGS sequence"/>
</dbReference>
<name>A0A369ATE0_9ENTE</name>
<dbReference type="InterPro" id="IPR001444">
    <property type="entry name" value="Flag_bb_rod_N"/>
</dbReference>
<comment type="function">
    <text evidence="5 6">Structural component of flagellum, the bacterial motility apparatus. Part of the rod structure of flagellar basal body.</text>
</comment>
<sequence>MVSNNLSLLKQALNASDLRQKAISNNISNVNTPGYKLERVVFEEKFNRIMSKNEIDLTSTNSKHLSINGKNDFLTPEVIRINQTSVKEDGNNVDLDAEMTEKAVNELYYSALTRQVNHELSQMNYVINH</sequence>
<evidence type="ECO:0000256" key="1">
    <source>
        <dbReference type="ARBA" id="ARBA00004117"/>
    </source>
</evidence>
<keyword evidence="9" id="KW-0969">Cilium</keyword>
<comment type="subunit">
    <text evidence="6">The basal body constitutes a major portion of the flagellar organelle and consists of a number of rings mounted on a central rod.</text>
</comment>
<gene>
    <name evidence="8" type="primary">flgB</name>
    <name evidence="9" type="ORF">CBF32_10285</name>
    <name evidence="8" type="ORF">HED35_09270</name>
</gene>
<feature type="domain" description="Flagellar basal body rod protein N-terminal" evidence="7">
    <location>
        <begin position="12"/>
        <end position="36"/>
    </location>
</feature>
<comment type="similarity">
    <text evidence="2 6">Belongs to the flagella basal body rod proteins family.</text>
</comment>
<dbReference type="InterPro" id="IPR006300">
    <property type="entry name" value="FlgB"/>
</dbReference>
<dbReference type="AlphaFoldDB" id="A0A369ATE0"/>
<dbReference type="GeneID" id="63147051"/>